<organism evidence="2 3">
    <name type="scientific">Rhizoctonia solani</name>
    <dbReference type="NCBI Taxonomy" id="456999"/>
    <lineage>
        <taxon>Eukaryota</taxon>
        <taxon>Fungi</taxon>
        <taxon>Dikarya</taxon>
        <taxon>Basidiomycota</taxon>
        <taxon>Agaricomycotina</taxon>
        <taxon>Agaricomycetes</taxon>
        <taxon>Cantharellales</taxon>
        <taxon>Ceratobasidiaceae</taxon>
        <taxon>Rhizoctonia</taxon>
    </lineage>
</organism>
<sequence>MSIRKQPGNKQDDFDGWSEKVGLLTEIRQLDDEEYQHTPEALALKALLSDSKVIPKWLTDLESPAYYSFKCGAYKRVVTKFTEMISESDFRISDNNPASTQNMEVSQCLQHILTICIAACNFDGESIEANKRCCLDGLLLVLWKVQTLPKMDLGQRHLRIPEPSSSTAVIPDSSVFLTVDSGPLDGILERAREGCCIMHTPNSTTSLNILHWITEYKRELGLDESRRQADNTLPSMTTGQNSDMNTVIDNTPVLHQSEGARDQSKMQDNKAKLVNDLNQRNKIAVYRLGIYSMRDPVSMLSYYLLMRSSRNLALKYRDAIIADYGMRVMTVEKTNPKLFDWYNPPPKPVSRAVSKASSGSSVKRTDFLATTEHYASPDEMDSGYYNSESDDESDSTLPSDSDTDEAAWK</sequence>
<dbReference type="Proteomes" id="UP000663841">
    <property type="component" value="Unassembled WGS sequence"/>
</dbReference>
<evidence type="ECO:0000313" key="2">
    <source>
        <dbReference type="EMBL" id="CAE6405564.1"/>
    </source>
</evidence>
<evidence type="ECO:0000256" key="1">
    <source>
        <dbReference type="SAM" id="MobiDB-lite"/>
    </source>
</evidence>
<name>A0A8H2WX61_9AGAM</name>
<gene>
    <name evidence="2" type="ORF">RDB_LOCUS13242</name>
</gene>
<dbReference type="EMBL" id="CAJMWW010000051">
    <property type="protein sequence ID" value="CAE6405564.1"/>
    <property type="molecule type" value="Genomic_DNA"/>
</dbReference>
<reference evidence="2" key="1">
    <citation type="submission" date="2021-01" db="EMBL/GenBank/DDBJ databases">
        <authorList>
            <person name="Kaushik A."/>
        </authorList>
    </citation>
    <scope>NUCLEOTIDE SEQUENCE</scope>
    <source>
        <strain evidence="2">AG3-T5</strain>
    </source>
</reference>
<comment type="caution">
    <text evidence="2">The sequence shown here is derived from an EMBL/GenBank/DDBJ whole genome shotgun (WGS) entry which is preliminary data.</text>
</comment>
<accession>A0A8H2WX61</accession>
<dbReference type="AlphaFoldDB" id="A0A8H2WX61"/>
<evidence type="ECO:0000313" key="3">
    <source>
        <dbReference type="Proteomes" id="UP000663841"/>
    </source>
</evidence>
<protein>
    <submittedName>
        <fullName evidence="2">Uncharacterized protein</fullName>
    </submittedName>
</protein>
<proteinExistence type="predicted"/>
<feature type="compositionally biased region" description="Low complexity" evidence="1">
    <location>
        <begin position="350"/>
        <end position="362"/>
    </location>
</feature>
<feature type="region of interest" description="Disordered" evidence="1">
    <location>
        <begin position="349"/>
        <end position="409"/>
    </location>
</feature>